<reference evidence="1 2" key="1">
    <citation type="submission" date="2017-10" db="EMBL/GenBank/DDBJ databases">
        <title>Comparative genomics in systemic dimorphic fungi from Ajellomycetaceae.</title>
        <authorList>
            <person name="Munoz J.F."/>
            <person name="Mcewen J.G."/>
            <person name="Clay O.K."/>
            <person name="Cuomo C.A."/>
        </authorList>
    </citation>
    <scope>NUCLEOTIDE SEQUENCE [LARGE SCALE GENOMIC DNA]</scope>
    <source>
        <strain evidence="1 2">UAMH4076</strain>
    </source>
</reference>
<sequence>MKSSGISMLQTKTCREGADGTDGNATVIAAIGEGVSSSSARVFIFSGVSTGPQRRGYWDILSVFCNESPIDPASSNQIPINAQYANVPFKLIQRTASPTNMVTSKEAIAAQYENYSIYVILSSRGAASGFHWGIFIPTISPYGHVWHATNREGGWKLEHKQSDGVPFSMSLVLSQKIGSINASTWQACCDILSGISANGSPSPNTGEEFNCVIWVKDAIHALHNNGIIVLNQTVAVIESQLVIHASGHKSKVELGTSTAKVENTGC</sequence>
<evidence type="ECO:0000313" key="2">
    <source>
        <dbReference type="Proteomes" id="UP000226031"/>
    </source>
</evidence>
<evidence type="ECO:0000313" key="1">
    <source>
        <dbReference type="EMBL" id="PGH29813.1"/>
    </source>
</evidence>
<dbReference type="InterPro" id="IPR046670">
    <property type="entry name" value="DUF6540"/>
</dbReference>
<dbReference type="Pfam" id="PF20174">
    <property type="entry name" value="DUF6540"/>
    <property type="match status" value="1"/>
</dbReference>
<dbReference type="AlphaFoldDB" id="A0A2B7Z9D8"/>
<comment type="caution">
    <text evidence="1">The sequence shown here is derived from an EMBL/GenBank/DDBJ whole genome shotgun (WGS) entry which is preliminary data.</text>
</comment>
<organism evidence="1 2">
    <name type="scientific">[Emmonsia] crescens</name>
    <dbReference type="NCBI Taxonomy" id="73230"/>
    <lineage>
        <taxon>Eukaryota</taxon>
        <taxon>Fungi</taxon>
        <taxon>Dikarya</taxon>
        <taxon>Ascomycota</taxon>
        <taxon>Pezizomycotina</taxon>
        <taxon>Eurotiomycetes</taxon>
        <taxon>Eurotiomycetidae</taxon>
        <taxon>Onygenales</taxon>
        <taxon>Ajellomycetaceae</taxon>
        <taxon>Emergomyces</taxon>
    </lineage>
</organism>
<protein>
    <submittedName>
        <fullName evidence="1">Uncharacterized protein</fullName>
    </submittedName>
</protein>
<accession>A0A2B7Z9D8</accession>
<keyword evidence="2" id="KW-1185">Reference proteome</keyword>
<dbReference type="EMBL" id="PDND01000210">
    <property type="protein sequence ID" value="PGH29813.1"/>
    <property type="molecule type" value="Genomic_DNA"/>
</dbReference>
<name>A0A2B7Z9D8_9EURO</name>
<dbReference type="Proteomes" id="UP000226031">
    <property type="component" value="Unassembled WGS sequence"/>
</dbReference>
<gene>
    <name evidence="1" type="ORF">GX50_07421</name>
</gene>
<proteinExistence type="predicted"/>